<sequence>MPKRRRSKAFWNNFKFKYKLTITNENTLEEIVGLHVSKLNGLSVLLSVLAVLFLIAASIITFTPLRNYLPGYMNSEVRSQIVNNALRVDSLQQVLGKQNLYIMNIQDIFSGKVRIDSVQTLDSLTEARHDTLMERTKREEEFRRQYEENEKYNLTSSAFQPDVNGLIFYRPARGMVSDHFDAEKKHFGTDIAANPNESVLATMDGTVILSTYTAETGYLIAVQHNQDFVSVYKHCGSLLKKEGERVKGGEAIALVGNSGTLSTGPHLHFELWYKGRPVNSEKYIVY</sequence>
<gene>
    <name evidence="4" type="ORF">KGMB02408_09890</name>
</gene>
<dbReference type="InterPro" id="IPR011055">
    <property type="entry name" value="Dup_hybrid_motif"/>
</dbReference>
<dbReference type="GO" id="GO:0004222">
    <property type="term" value="F:metalloendopeptidase activity"/>
    <property type="evidence" value="ECO:0007669"/>
    <property type="project" value="TreeGrafter"/>
</dbReference>
<dbReference type="Proteomes" id="UP000288079">
    <property type="component" value="Unassembled WGS sequence"/>
</dbReference>
<keyword evidence="2" id="KW-0472">Membrane</keyword>
<dbReference type="AlphaFoldDB" id="A0A401LRC8"/>
<accession>A0A401LRC8</accession>
<dbReference type="InterPro" id="IPR016047">
    <property type="entry name" value="M23ase_b-sheet_dom"/>
</dbReference>
<dbReference type="OrthoDB" id="9814377at2"/>
<name>A0A401LRC8_9BACE</name>
<organism evidence="4 5">
    <name type="scientific">Bacteroides faecalis</name>
    <dbReference type="NCBI Taxonomy" id="2447885"/>
    <lineage>
        <taxon>Bacteria</taxon>
        <taxon>Pseudomonadati</taxon>
        <taxon>Bacteroidota</taxon>
        <taxon>Bacteroidia</taxon>
        <taxon>Bacteroidales</taxon>
        <taxon>Bacteroidaceae</taxon>
        <taxon>Bacteroides</taxon>
    </lineage>
</organism>
<feature type="transmembrane region" description="Helical" evidence="2">
    <location>
        <begin position="44"/>
        <end position="65"/>
    </location>
</feature>
<evidence type="ECO:0000313" key="4">
    <source>
        <dbReference type="EMBL" id="GCB34044.1"/>
    </source>
</evidence>
<dbReference type="EMBL" id="BHWB01000002">
    <property type="protein sequence ID" value="GCB34044.1"/>
    <property type="molecule type" value="Genomic_DNA"/>
</dbReference>
<evidence type="ECO:0000313" key="5">
    <source>
        <dbReference type="Proteomes" id="UP000288079"/>
    </source>
</evidence>
<dbReference type="InterPro" id="IPR050570">
    <property type="entry name" value="Cell_wall_metabolism_enzyme"/>
</dbReference>
<dbReference type="SUPFAM" id="SSF51261">
    <property type="entry name" value="Duplicated hybrid motif"/>
    <property type="match status" value="1"/>
</dbReference>
<keyword evidence="2" id="KW-0812">Transmembrane</keyword>
<dbReference type="PANTHER" id="PTHR21666:SF289">
    <property type="entry name" value="L-ALA--D-GLU ENDOPEPTIDASE"/>
    <property type="match status" value="1"/>
</dbReference>
<dbReference type="CDD" id="cd12797">
    <property type="entry name" value="M23_peptidase"/>
    <property type="match status" value="1"/>
</dbReference>
<dbReference type="RefSeq" id="WP_125040292.1">
    <property type="nucleotide sequence ID" value="NZ_BHWB01000002.1"/>
</dbReference>
<reference evidence="4 5" key="1">
    <citation type="submission" date="2018-10" db="EMBL/GenBank/DDBJ databases">
        <title>Draft Genome Sequence of Bacteroides sp. KCTC 15687.</title>
        <authorList>
            <person name="Yu S.Y."/>
            <person name="Kim J.S."/>
            <person name="Oh B.S."/>
            <person name="Park S.H."/>
            <person name="Kang S.W."/>
            <person name="Park J.E."/>
            <person name="Choi S.H."/>
            <person name="Han K.I."/>
            <person name="Lee K.C."/>
            <person name="Eom M.K."/>
            <person name="Suh M.K."/>
            <person name="Lee D.H."/>
            <person name="Yoon H."/>
            <person name="Kim B."/>
            <person name="Yang S.J."/>
            <person name="Lee J.S."/>
            <person name="Lee J.H."/>
        </authorList>
    </citation>
    <scope>NUCLEOTIDE SEQUENCE [LARGE SCALE GENOMIC DNA]</scope>
    <source>
        <strain evidence="4 5">KCTC 15687</strain>
    </source>
</reference>
<feature type="domain" description="M23ase beta-sheet core" evidence="3">
    <location>
        <begin position="185"/>
        <end position="279"/>
    </location>
</feature>
<dbReference type="Pfam" id="PF01551">
    <property type="entry name" value="Peptidase_M23"/>
    <property type="match status" value="1"/>
</dbReference>
<dbReference type="PANTHER" id="PTHR21666">
    <property type="entry name" value="PEPTIDASE-RELATED"/>
    <property type="match status" value="1"/>
</dbReference>
<evidence type="ECO:0000256" key="1">
    <source>
        <dbReference type="ARBA" id="ARBA00022729"/>
    </source>
</evidence>
<keyword evidence="2" id="KW-1133">Transmembrane helix</keyword>
<protein>
    <submittedName>
        <fullName evidence="4">Peptidase M23</fullName>
    </submittedName>
</protein>
<proteinExistence type="predicted"/>
<evidence type="ECO:0000259" key="3">
    <source>
        <dbReference type="Pfam" id="PF01551"/>
    </source>
</evidence>
<keyword evidence="5" id="KW-1185">Reference proteome</keyword>
<keyword evidence="1" id="KW-0732">Signal</keyword>
<comment type="caution">
    <text evidence="4">The sequence shown here is derived from an EMBL/GenBank/DDBJ whole genome shotgun (WGS) entry which is preliminary data.</text>
</comment>
<dbReference type="Gene3D" id="2.70.70.10">
    <property type="entry name" value="Glucose Permease (Domain IIA)"/>
    <property type="match status" value="1"/>
</dbReference>
<evidence type="ECO:0000256" key="2">
    <source>
        <dbReference type="SAM" id="Phobius"/>
    </source>
</evidence>